<reference evidence="1" key="2">
    <citation type="journal article" date="2021" name="J Anim Sci Technol">
        <title>Complete genome sequence of Paenibacillus konkukensis sp. nov. SK3146 as a potential probiotic strain.</title>
        <authorList>
            <person name="Jung H.I."/>
            <person name="Park S."/>
            <person name="Niu K.M."/>
            <person name="Lee S.W."/>
            <person name="Kothari D."/>
            <person name="Yi K.J."/>
            <person name="Kim S.K."/>
        </authorList>
    </citation>
    <scope>NUCLEOTIDE SEQUENCE</scope>
    <source>
        <strain evidence="1">SK3146</strain>
    </source>
</reference>
<evidence type="ECO:0000313" key="2">
    <source>
        <dbReference type="Proteomes" id="UP001057134"/>
    </source>
</evidence>
<dbReference type="Proteomes" id="UP001057134">
    <property type="component" value="Chromosome"/>
</dbReference>
<evidence type="ECO:0000313" key="1">
    <source>
        <dbReference type="EMBL" id="UQZ87129.1"/>
    </source>
</evidence>
<proteinExistence type="predicted"/>
<protein>
    <submittedName>
        <fullName evidence="1">Uncharacterized protein</fullName>
    </submittedName>
</protein>
<organism evidence="1 2">
    <name type="scientific">Paenibacillus konkukensis</name>
    <dbReference type="NCBI Taxonomy" id="2020716"/>
    <lineage>
        <taxon>Bacteria</taxon>
        <taxon>Bacillati</taxon>
        <taxon>Bacillota</taxon>
        <taxon>Bacilli</taxon>
        <taxon>Bacillales</taxon>
        <taxon>Paenibacillaceae</taxon>
        <taxon>Paenibacillus</taxon>
    </lineage>
</organism>
<reference evidence="1" key="1">
    <citation type="submission" date="2018-02" db="EMBL/GenBank/DDBJ databases">
        <authorList>
            <person name="Kim S.-K."/>
            <person name="Jung H.-I."/>
            <person name="Lee S.-W."/>
        </authorList>
    </citation>
    <scope>NUCLEOTIDE SEQUENCE</scope>
    <source>
        <strain evidence="1">SK3146</strain>
    </source>
</reference>
<keyword evidence="2" id="KW-1185">Reference proteome</keyword>
<name>A0ABY4RWR3_9BACL</name>
<dbReference type="RefSeq" id="WP_249862617.1">
    <property type="nucleotide sequence ID" value="NZ_CP027059.1"/>
</dbReference>
<gene>
    <name evidence="1" type="ORF">SK3146_06425</name>
</gene>
<dbReference type="EMBL" id="CP027059">
    <property type="protein sequence ID" value="UQZ87129.1"/>
    <property type="molecule type" value="Genomic_DNA"/>
</dbReference>
<accession>A0ABY4RWR3</accession>
<sequence length="112" mass="12753">MMTASSQAHLYIKHAVGSRMLFDVSGDGKPFTLEEASAGWTFQIEDVDSATAALLEENAQDLNLFYFIQQPGEPIQKAWFYDKDRPRIEYDAGNRRCTLHVDSRMAYSNEKV</sequence>